<sequence>MKMMKLSNQLCSTILKHVLLKVHHIFPSLR</sequence>
<organism evidence="1">
    <name type="scientific">Anguilla anguilla</name>
    <name type="common">European freshwater eel</name>
    <name type="synonym">Muraena anguilla</name>
    <dbReference type="NCBI Taxonomy" id="7936"/>
    <lineage>
        <taxon>Eukaryota</taxon>
        <taxon>Metazoa</taxon>
        <taxon>Chordata</taxon>
        <taxon>Craniata</taxon>
        <taxon>Vertebrata</taxon>
        <taxon>Euteleostomi</taxon>
        <taxon>Actinopterygii</taxon>
        <taxon>Neopterygii</taxon>
        <taxon>Teleostei</taxon>
        <taxon>Anguilliformes</taxon>
        <taxon>Anguillidae</taxon>
        <taxon>Anguilla</taxon>
    </lineage>
</organism>
<reference evidence="1" key="2">
    <citation type="journal article" date="2015" name="Fish Shellfish Immunol.">
        <title>Early steps in the European eel (Anguilla anguilla)-Vibrio vulnificus interaction in the gills: Role of the RtxA13 toxin.</title>
        <authorList>
            <person name="Callol A."/>
            <person name="Pajuelo D."/>
            <person name="Ebbesson L."/>
            <person name="Teles M."/>
            <person name="MacKenzie S."/>
            <person name="Amaro C."/>
        </authorList>
    </citation>
    <scope>NUCLEOTIDE SEQUENCE</scope>
</reference>
<protein>
    <submittedName>
        <fullName evidence="1">Uncharacterized protein</fullName>
    </submittedName>
</protein>
<proteinExistence type="predicted"/>
<dbReference type="EMBL" id="GBXM01051615">
    <property type="protein sequence ID" value="JAH56962.1"/>
    <property type="molecule type" value="Transcribed_RNA"/>
</dbReference>
<reference evidence="1" key="1">
    <citation type="submission" date="2014-11" db="EMBL/GenBank/DDBJ databases">
        <authorList>
            <person name="Amaro Gonzalez C."/>
        </authorList>
    </citation>
    <scope>NUCLEOTIDE SEQUENCE</scope>
</reference>
<dbReference type="EMBL" id="GBXM01049376">
    <property type="protein sequence ID" value="JAH59201.1"/>
    <property type="molecule type" value="Transcribed_RNA"/>
</dbReference>
<accession>A0A0E9TU26</accession>
<dbReference type="AlphaFoldDB" id="A0A0E9TU26"/>
<name>A0A0E9TU26_ANGAN</name>
<evidence type="ECO:0000313" key="1">
    <source>
        <dbReference type="EMBL" id="JAH56962.1"/>
    </source>
</evidence>